<reference evidence="1 2" key="1">
    <citation type="submission" date="2022-03" db="EMBL/GenBank/DDBJ databases">
        <title>Hymenobactersp. isolated from the air.</title>
        <authorList>
            <person name="Won M."/>
            <person name="Kwon S.-W."/>
        </authorList>
    </citation>
    <scope>NUCLEOTIDE SEQUENCE [LARGE SCALE GENOMIC DNA]</scope>
    <source>
        <strain evidence="1 2">KACC 21982</strain>
        <plasmid evidence="1 2">unnamed1</plasmid>
    </source>
</reference>
<dbReference type="EMBL" id="CP094670">
    <property type="protein sequence ID" value="UOG77352.1"/>
    <property type="molecule type" value="Genomic_DNA"/>
</dbReference>
<dbReference type="RefSeq" id="WP_243803101.1">
    <property type="nucleotide sequence ID" value="NZ_CP094670.1"/>
</dbReference>
<evidence type="ECO:0000313" key="2">
    <source>
        <dbReference type="Proteomes" id="UP000831113"/>
    </source>
</evidence>
<keyword evidence="1" id="KW-0614">Plasmid</keyword>
<proteinExistence type="predicted"/>
<gene>
    <name evidence="1" type="ORF">MTX78_23275</name>
</gene>
<geneLocation type="plasmid" evidence="1 2">
    <name>unnamed1</name>
</geneLocation>
<name>A0ABY4D5M3_9BACT</name>
<evidence type="ECO:0000313" key="1">
    <source>
        <dbReference type="EMBL" id="UOG77352.1"/>
    </source>
</evidence>
<protein>
    <recommendedName>
        <fullName evidence="3">mRNA interferase YoeB</fullName>
    </recommendedName>
</protein>
<evidence type="ECO:0008006" key="3">
    <source>
        <dbReference type="Google" id="ProtNLM"/>
    </source>
</evidence>
<organism evidence="1 2">
    <name type="scientific">Hymenobacter tibetensis</name>
    <dbReference type="NCBI Taxonomy" id="497967"/>
    <lineage>
        <taxon>Bacteria</taxon>
        <taxon>Pseudomonadati</taxon>
        <taxon>Bacteroidota</taxon>
        <taxon>Cytophagia</taxon>
        <taxon>Cytophagales</taxon>
        <taxon>Hymenobacteraceae</taxon>
        <taxon>Hymenobacter</taxon>
    </lineage>
</organism>
<accession>A0ABY4D5M3</accession>
<sequence length="92" mass="10584">MLDSVGAPCTPFVVAKRFLRFTPDAQQAILQQLRATFFPEGFFYQVPAAEWLRLLSLTDPLIYSTDNKRQLTYHVLEGRELLLLLVGHYLDV</sequence>
<dbReference type="Proteomes" id="UP000831113">
    <property type="component" value="Plasmid unnamed1"/>
</dbReference>
<keyword evidence="2" id="KW-1185">Reference proteome</keyword>